<comment type="caution">
    <text evidence="1">The sequence shown here is derived from an EMBL/GenBank/DDBJ whole genome shotgun (WGS) entry which is preliminary data.</text>
</comment>
<evidence type="ECO:0000313" key="2">
    <source>
        <dbReference type="Proteomes" id="UP000824123"/>
    </source>
</evidence>
<reference evidence="1" key="1">
    <citation type="submission" date="2020-10" db="EMBL/GenBank/DDBJ databases">
        <authorList>
            <person name="Gilroy R."/>
        </authorList>
    </citation>
    <scope>NUCLEOTIDE SEQUENCE</scope>
    <source>
        <strain evidence="1">ChiSxjej2B14-8506</strain>
    </source>
</reference>
<evidence type="ECO:0000313" key="1">
    <source>
        <dbReference type="EMBL" id="HIU45815.1"/>
    </source>
</evidence>
<reference evidence="1" key="2">
    <citation type="journal article" date="2021" name="PeerJ">
        <title>Extensive microbial diversity within the chicken gut microbiome revealed by metagenomics and culture.</title>
        <authorList>
            <person name="Gilroy R."/>
            <person name="Ravi A."/>
            <person name="Getino M."/>
            <person name="Pursley I."/>
            <person name="Horton D.L."/>
            <person name="Alikhan N.F."/>
            <person name="Baker D."/>
            <person name="Gharbi K."/>
            <person name="Hall N."/>
            <person name="Watson M."/>
            <person name="Adriaenssens E.M."/>
            <person name="Foster-Nyarko E."/>
            <person name="Jarju S."/>
            <person name="Secka A."/>
            <person name="Antonio M."/>
            <person name="Oren A."/>
            <person name="Chaudhuri R.R."/>
            <person name="La Ragione R."/>
            <person name="Hildebrand F."/>
            <person name="Pallen M.J."/>
        </authorList>
    </citation>
    <scope>NUCLEOTIDE SEQUENCE</scope>
    <source>
        <strain evidence="1">ChiSxjej2B14-8506</strain>
    </source>
</reference>
<dbReference type="Proteomes" id="UP000824123">
    <property type="component" value="Unassembled WGS sequence"/>
</dbReference>
<gene>
    <name evidence="1" type="ORF">IAC59_00975</name>
</gene>
<dbReference type="EMBL" id="DVNK01000006">
    <property type="protein sequence ID" value="HIU45815.1"/>
    <property type="molecule type" value="Genomic_DNA"/>
</dbReference>
<accession>A0A9D1S3M0</accession>
<protein>
    <submittedName>
        <fullName evidence="1">Uncharacterized protein</fullName>
    </submittedName>
</protein>
<sequence length="101" mass="11357">MQTDDIHELNALLERNKWLRFEISQARANSIALDVAAVCELLDDDMRAIARLIAHEQSRADGLTVTLPCPAAQLRETLYHDADGLRIHTDTAGRTYITNLE</sequence>
<dbReference type="AlphaFoldDB" id="A0A9D1S3M0"/>
<proteinExistence type="predicted"/>
<name>A0A9D1S3M0_9FIRM</name>
<organism evidence="1 2">
    <name type="scientific">Candidatus Fimadaptatus faecigallinarum</name>
    <dbReference type="NCBI Taxonomy" id="2840814"/>
    <lineage>
        <taxon>Bacteria</taxon>
        <taxon>Bacillati</taxon>
        <taxon>Bacillota</taxon>
        <taxon>Clostridia</taxon>
        <taxon>Eubacteriales</taxon>
        <taxon>Candidatus Fimadaptatus</taxon>
    </lineage>
</organism>